<name>A0A401GM95_9APHY</name>
<feature type="compositionally biased region" description="Low complexity" evidence="5">
    <location>
        <begin position="145"/>
        <end position="163"/>
    </location>
</feature>
<evidence type="ECO:0000256" key="4">
    <source>
        <dbReference type="ARBA" id="ARBA00023242"/>
    </source>
</evidence>
<dbReference type="InParanoid" id="A0A401GM95"/>
<dbReference type="PANTHER" id="PTHR33572:SF3">
    <property type="entry name" value="VELVET COMPLEX SUBUNIT B"/>
    <property type="match status" value="1"/>
</dbReference>
<dbReference type="Proteomes" id="UP000287166">
    <property type="component" value="Unassembled WGS sequence"/>
</dbReference>
<evidence type="ECO:0000256" key="3">
    <source>
        <dbReference type="ARBA" id="ARBA00023163"/>
    </source>
</evidence>
<dbReference type="Gene3D" id="2.60.40.3960">
    <property type="entry name" value="Velvet domain"/>
    <property type="match status" value="1"/>
</dbReference>
<feature type="region of interest" description="Disordered" evidence="5">
    <location>
        <begin position="123"/>
        <end position="163"/>
    </location>
</feature>
<gene>
    <name evidence="7" type="ORF">SCP_0503850</name>
</gene>
<feature type="domain" description="Velvet" evidence="6">
    <location>
        <begin position="48"/>
        <end position="389"/>
    </location>
</feature>
<evidence type="ECO:0000313" key="7">
    <source>
        <dbReference type="EMBL" id="GBE83337.1"/>
    </source>
</evidence>
<dbReference type="PROSITE" id="PS51821">
    <property type="entry name" value="VELVET"/>
    <property type="match status" value="1"/>
</dbReference>
<evidence type="ECO:0000259" key="6">
    <source>
        <dbReference type="PROSITE" id="PS51821"/>
    </source>
</evidence>
<organism evidence="7 8">
    <name type="scientific">Sparassis crispa</name>
    <dbReference type="NCBI Taxonomy" id="139825"/>
    <lineage>
        <taxon>Eukaryota</taxon>
        <taxon>Fungi</taxon>
        <taxon>Dikarya</taxon>
        <taxon>Basidiomycota</taxon>
        <taxon>Agaricomycotina</taxon>
        <taxon>Agaricomycetes</taxon>
        <taxon>Polyporales</taxon>
        <taxon>Sparassidaceae</taxon>
        <taxon>Sparassis</taxon>
    </lineage>
</organism>
<dbReference type="EMBL" id="BFAD01000005">
    <property type="protein sequence ID" value="GBE83337.1"/>
    <property type="molecule type" value="Genomic_DNA"/>
</dbReference>
<comment type="subcellular location">
    <subcellularLocation>
        <location evidence="1">Nucleus</location>
    </subcellularLocation>
</comment>
<evidence type="ECO:0000313" key="8">
    <source>
        <dbReference type="Proteomes" id="UP000287166"/>
    </source>
</evidence>
<dbReference type="InterPro" id="IPR021740">
    <property type="entry name" value="Velvet"/>
</dbReference>
<dbReference type="GeneID" id="38780254"/>
<dbReference type="Pfam" id="PF11754">
    <property type="entry name" value="Velvet"/>
    <property type="match status" value="1"/>
</dbReference>
<evidence type="ECO:0000256" key="1">
    <source>
        <dbReference type="ARBA" id="ARBA00004123"/>
    </source>
</evidence>
<keyword evidence="8" id="KW-1185">Reference proteome</keyword>
<accession>A0A401GM95</accession>
<dbReference type="OrthoDB" id="5599552at2759"/>
<feature type="region of interest" description="Disordered" evidence="5">
    <location>
        <begin position="394"/>
        <end position="449"/>
    </location>
</feature>
<protein>
    <recommendedName>
        <fullName evidence="6">Velvet domain-containing protein</fullName>
    </recommendedName>
</protein>
<evidence type="ECO:0000256" key="5">
    <source>
        <dbReference type="SAM" id="MobiDB-lite"/>
    </source>
</evidence>
<dbReference type="RefSeq" id="XP_027614250.1">
    <property type="nucleotide sequence ID" value="XM_027758449.1"/>
</dbReference>
<dbReference type="InterPro" id="IPR038491">
    <property type="entry name" value="Velvet_dom_sf"/>
</dbReference>
<keyword evidence="4" id="KW-0539">Nucleus</keyword>
<sequence>MHAPMQTTLRFPDSASVERMPSGLIQARRVGSSSIGDPVTFIDGEFGGHTLRAELIELQKADLGRKYARKDRRPLDPPPVVQFRLFEVYNAGTPREIEKEFENYDDIKSLGLLCHVDLFPVPGDDDADVPQVESSRLRPEEQYESPSAPSSSTMSTSLLHPSSFPGISAQVNRGFSSMPPSLSSSYTVPPPLPPPSMSHELYPGSAQVSAGTMPNMFPMSTLTPASWTHSYSIPAPPPPPGLNQNTLMPSNVGYMSSPPGSRYLHPSTSFVDSDVVAYYGDYAIAESSSCTEALVGATFVQSASLEYKGKKALMFVFSDLAVKIEGTFILRYRVFNIFSKAYGAQEIPVLAECYGGPFKIYSTKEFPGLRASTDLTKHISFFGVRLNLRENERKRRKKNDLVAEPVHSPVSNSSASPAMAATSRGHKERRHSKSSNSEDGGTGRVFEGG</sequence>
<proteinExistence type="predicted"/>
<dbReference type="PANTHER" id="PTHR33572">
    <property type="entry name" value="SPORE DEVELOPMENT REGULATOR VOSA"/>
    <property type="match status" value="1"/>
</dbReference>
<dbReference type="AlphaFoldDB" id="A0A401GM95"/>
<reference evidence="7 8" key="1">
    <citation type="journal article" date="2018" name="Sci. Rep.">
        <title>Genome sequence of the cauliflower mushroom Sparassis crispa (Hanabiratake) and its association with beneficial usage.</title>
        <authorList>
            <person name="Kiyama R."/>
            <person name="Furutani Y."/>
            <person name="Kawaguchi K."/>
            <person name="Nakanishi T."/>
        </authorList>
    </citation>
    <scope>NUCLEOTIDE SEQUENCE [LARGE SCALE GENOMIC DNA]</scope>
</reference>
<keyword evidence="2" id="KW-0805">Transcription regulation</keyword>
<dbReference type="GO" id="GO:0005634">
    <property type="term" value="C:nucleus"/>
    <property type="evidence" value="ECO:0007669"/>
    <property type="project" value="UniProtKB-SubCell"/>
</dbReference>
<evidence type="ECO:0000256" key="2">
    <source>
        <dbReference type="ARBA" id="ARBA00023015"/>
    </source>
</evidence>
<dbReference type="InterPro" id="IPR037525">
    <property type="entry name" value="Velvet_dom"/>
</dbReference>
<feature type="compositionally biased region" description="Basic residues" evidence="5">
    <location>
        <begin position="424"/>
        <end position="433"/>
    </location>
</feature>
<feature type="region of interest" description="Disordered" evidence="5">
    <location>
        <begin position="178"/>
        <end position="200"/>
    </location>
</feature>
<feature type="compositionally biased region" description="Gly residues" evidence="5">
    <location>
        <begin position="440"/>
        <end position="449"/>
    </location>
</feature>
<keyword evidence="3" id="KW-0804">Transcription</keyword>
<comment type="caution">
    <text evidence="7">The sequence shown here is derived from an EMBL/GenBank/DDBJ whole genome shotgun (WGS) entry which is preliminary data.</text>
</comment>
<feature type="compositionally biased region" description="Low complexity" evidence="5">
    <location>
        <begin position="178"/>
        <end position="187"/>
    </location>
</feature>